<dbReference type="AlphaFoldDB" id="A0AAJ5UTD8"/>
<proteinExistence type="predicted"/>
<evidence type="ECO:0000313" key="1">
    <source>
        <dbReference type="EMBL" id="MEA0976203.1"/>
    </source>
</evidence>
<name>A0AAJ5UTD8_9BACI</name>
<dbReference type="Pfam" id="PF07293">
    <property type="entry name" value="DUF1450"/>
    <property type="match status" value="1"/>
</dbReference>
<organism evidence="2 3">
    <name type="scientific">Lysinibacillus irui</name>
    <dbReference type="NCBI Taxonomy" id="2998077"/>
    <lineage>
        <taxon>Bacteria</taxon>
        <taxon>Bacillati</taxon>
        <taxon>Bacillota</taxon>
        <taxon>Bacilli</taxon>
        <taxon>Bacillales</taxon>
        <taxon>Bacillaceae</taxon>
        <taxon>Lysinibacillus</taxon>
    </lineage>
</organism>
<evidence type="ECO:0000313" key="3">
    <source>
        <dbReference type="Proteomes" id="UP001219585"/>
    </source>
</evidence>
<evidence type="ECO:0000313" key="4">
    <source>
        <dbReference type="Proteomes" id="UP001289615"/>
    </source>
</evidence>
<dbReference type="InterPro" id="IPR009910">
    <property type="entry name" value="DUF1450"/>
</dbReference>
<sequence length="94" mass="10529">MVFSLFKKKKEAQPQPFKNRVEFCITNLSLGAADAYDILMERDDIDIEESGCTSHCEICEQGIFAIVNGEVVTADDAETLVQAIDEELKQNPLF</sequence>
<reference evidence="1 4" key="2">
    <citation type="submission" date="2023-12" db="EMBL/GenBank/DDBJ databases">
        <title>Genome comparison identifies genes involved in endophytic behavior of Lysinibacillus irui and provides insights into its role as a plant-growth promoting bacterium.</title>
        <authorList>
            <person name="Hilario S."/>
            <person name="Matos I."/>
            <person name="Goncalves M.F.M."/>
            <person name="Pardo C.A."/>
            <person name="Santos M.J."/>
        </authorList>
    </citation>
    <scope>NUCLEOTIDE SEQUENCE [LARGE SCALE GENOMIC DNA]</scope>
    <source>
        <strain evidence="1 4">B3</strain>
    </source>
</reference>
<accession>A0AAJ5UTD8</accession>
<protein>
    <submittedName>
        <fullName evidence="2">DUF1450 domain-containing protein</fullName>
    </submittedName>
</protein>
<dbReference type="EMBL" id="JAXUIA010000004">
    <property type="protein sequence ID" value="MEA0976203.1"/>
    <property type="molecule type" value="Genomic_DNA"/>
</dbReference>
<keyword evidence="4" id="KW-1185">Reference proteome</keyword>
<evidence type="ECO:0000313" key="2">
    <source>
        <dbReference type="EMBL" id="WDV05307.1"/>
    </source>
</evidence>
<dbReference type="RefSeq" id="WP_274793539.1">
    <property type="nucleotide sequence ID" value="NZ_CP113527.1"/>
</dbReference>
<dbReference type="Proteomes" id="UP001219585">
    <property type="component" value="Chromosome"/>
</dbReference>
<dbReference type="Proteomes" id="UP001289615">
    <property type="component" value="Unassembled WGS sequence"/>
</dbReference>
<reference evidence="2" key="1">
    <citation type="submission" date="2022-11" db="EMBL/GenBank/DDBJ databases">
        <title>Lysinibacillus irui.</title>
        <authorList>
            <person name="Akintayo S.O."/>
        </authorList>
    </citation>
    <scope>NUCLEOTIDE SEQUENCE</scope>
    <source>
        <strain evidence="2">IRB4-01</strain>
    </source>
</reference>
<dbReference type="KEGG" id="liu:OU989_13415"/>
<gene>
    <name evidence="2" type="ORF">OU989_13415</name>
    <name evidence="1" type="ORF">U6C28_07880</name>
</gene>
<dbReference type="EMBL" id="CP113527">
    <property type="protein sequence ID" value="WDV05307.1"/>
    <property type="molecule type" value="Genomic_DNA"/>
</dbReference>